<name>A0A835WHM7_9CHLO</name>
<dbReference type="InterPro" id="IPR018391">
    <property type="entry name" value="PQQ_b-propeller_rpt"/>
</dbReference>
<evidence type="ECO:0000259" key="2">
    <source>
        <dbReference type="Pfam" id="PF13360"/>
    </source>
</evidence>
<proteinExistence type="predicted"/>
<accession>A0A835WHM7</accession>
<dbReference type="Gene3D" id="2.130.10.10">
    <property type="entry name" value="YVTN repeat-like/Quinoprotein amine dehydrogenase"/>
    <property type="match status" value="1"/>
</dbReference>
<dbReference type="SMART" id="SM00564">
    <property type="entry name" value="PQQ"/>
    <property type="match status" value="3"/>
</dbReference>
<comment type="caution">
    <text evidence="3">The sequence shown here is derived from an EMBL/GenBank/DDBJ whole genome shotgun (WGS) entry which is preliminary data.</text>
</comment>
<dbReference type="Pfam" id="PF13360">
    <property type="entry name" value="PQQ_2"/>
    <property type="match status" value="1"/>
</dbReference>
<keyword evidence="4" id="KW-1185">Reference proteome</keyword>
<evidence type="ECO:0000313" key="3">
    <source>
        <dbReference type="EMBL" id="KAG2447409.1"/>
    </source>
</evidence>
<dbReference type="SUPFAM" id="SSF50998">
    <property type="entry name" value="Quinoprotein alcohol dehydrogenase-like"/>
    <property type="match status" value="1"/>
</dbReference>
<dbReference type="OrthoDB" id="536707at2759"/>
<dbReference type="EMBL" id="JAEHOD010000022">
    <property type="protein sequence ID" value="KAG2447409.1"/>
    <property type="molecule type" value="Genomic_DNA"/>
</dbReference>
<gene>
    <name evidence="3" type="ORF">HYH02_007736</name>
</gene>
<organism evidence="3 4">
    <name type="scientific">Chlamydomonas schloesseri</name>
    <dbReference type="NCBI Taxonomy" id="2026947"/>
    <lineage>
        <taxon>Eukaryota</taxon>
        <taxon>Viridiplantae</taxon>
        <taxon>Chlorophyta</taxon>
        <taxon>core chlorophytes</taxon>
        <taxon>Chlorophyceae</taxon>
        <taxon>CS clade</taxon>
        <taxon>Chlamydomonadales</taxon>
        <taxon>Chlamydomonadaceae</taxon>
        <taxon>Chlamydomonas</taxon>
    </lineage>
</organism>
<dbReference type="AlphaFoldDB" id="A0A835WHM7"/>
<dbReference type="Proteomes" id="UP000613740">
    <property type="component" value="Unassembled WGS sequence"/>
</dbReference>
<dbReference type="PANTHER" id="PTHR34512:SF30">
    <property type="entry name" value="OUTER MEMBRANE PROTEIN ASSEMBLY FACTOR BAMB"/>
    <property type="match status" value="1"/>
</dbReference>
<dbReference type="PANTHER" id="PTHR34512">
    <property type="entry name" value="CELL SURFACE PROTEIN"/>
    <property type="match status" value="1"/>
</dbReference>
<feature type="compositionally biased region" description="Low complexity" evidence="1">
    <location>
        <begin position="300"/>
        <end position="324"/>
    </location>
</feature>
<evidence type="ECO:0000313" key="4">
    <source>
        <dbReference type="Proteomes" id="UP000613740"/>
    </source>
</evidence>
<dbReference type="InterPro" id="IPR011047">
    <property type="entry name" value="Quinoprotein_ADH-like_sf"/>
</dbReference>
<dbReference type="InterPro" id="IPR015943">
    <property type="entry name" value="WD40/YVTN_repeat-like_dom_sf"/>
</dbReference>
<reference evidence="3" key="1">
    <citation type="journal article" date="2020" name="bioRxiv">
        <title>Comparative genomics of Chlamydomonas.</title>
        <authorList>
            <person name="Craig R.J."/>
            <person name="Hasan A.R."/>
            <person name="Ness R.W."/>
            <person name="Keightley P.D."/>
        </authorList>
    </citation>
    <scope>NUCLEOTIDE SEQUENCE</scope>
    <source>
        <strain evidence="3">CCAP 11/173</strain>
    </source>
</reference>
<evidence type="ECO:0000256" key="1">
    <source>
        <dbReference type="SAM" id="MobiDB-lite"/>
    </source>
</evidence>
<sequence length="501" mass="51714">MGIITGGFYGFPAYDKGMLYIGASDGILYALNGSTGQELWVYVALPYRMDSLRLMDGIIYTVAHTGEYIADGEQARYLALNATDGTVLILRDENGYTSESGVVNIIDGVLIAGFATPTTNDLRAFTTGPGGGDLAWTAPEITDTAIESILVVKDVADPLISEGVIFFGNDAGEVLALRLQDQSLWWKVDLKELANRQEIPLPSIWIQPTYSADRLYVATSVGLFVLDAATGEFLWGDLRNRIPAKVLVLEHAEGPQVIYLRYLNYMESRTAACPPAGAAGGISSLALAEEKGPAAPTPSPAAGSQTSSPTPLPSSSSPQEAPLPSRTPSPLPSPSPSPSPPKPQQPAAGGSSCPVCPPAAANCSSTPQPQPPTQSAAAHELAVSIVLGTVPAPLLKLDRSSQDQVAAAVAKAIGAKLLGSSGRVQVTGVAYSGGSSSTQATVRLLVSGLRRGDAAADAAAALEEAVLGGKLLRPVASPRGKAGSGGVLAYAVVKTMIAVVQ</sequence>
<feature type="region of interest" description="Disordered" evidence="1">
    <location>
        <begin position="289"/>
        <end position="354"/>
    </location>
</feature>
<feature type="domain" description="Pyrrolo-quinoline quinone repeat" evidence="2">
    <location>
        <begin position="10"/>
        <end position="186"/>
    </location>
</feature>
<feature type="compositionally biased region" description="Pro residues" evidence="1">
    <location>
        <begin position="325"/>
        <end position="344"/>
    </location>
</feature>
<dbReference type="InterPro" id="IPR002372">
    <property type="entry name" value="PQQ_rpt_dom"/>
</dbReference>
<protein>
    <recommendedName>
        <fullName evidence="2">Pyrrolo-quinoline quinone repeat domain-containing protein</fullName>
    </recommendedName>
</protein>